<accession>A0ABS1JIF6</accession>
<comment type="caution">
    <text evidence="3">The sequence shown here is derived from an EMBL/GenBank/DDBJ whole genome shotgun (WGS) entry which is preliminary data.</text>
</comment>
<evidence type="ECO:0000313" key="4">
    <source>
        <dbReference type="Proteomes" id="UP000622707"/>
    </source>
</evidence>
<dbReference type="InterPro" id="IPR045361">
    <property type="entry name" value="CIS_tube_prot_N"/>
</dbReference>
<feature type="domain" description="Contractile injection system tube protein N-terminal" evidence="2">
    <location>
        <begin position="25"/>
        <end position="146"/>
    </location>
</feature>
<sequence>MAWLPDAPTVASATFKVLEGTGAGRPPFDVQFNPASLEYTITNEFDDRNGNNGARQFVKKSSAKLTMTLVFDTTETGASVRDVTANIAGLLEPAKDGSKKFAPKVEFGWGSYSFKGVVEQFKETLDFFSATGVPLRSSINLTLGSQDVEFQSNRNPAPAVDRSAQPEPVAAPPGRGAADVASALGDPRAARAIAGANGAGSLRFGAGAGLSVGGEISLAAAADFSAGAGAGLSIGGGAGVSLGGGAGLSIGGGAGVSLAAGAGIGAALTATAGAPFASLRVSPPSVGVNVADARAVLLPPSPVSGAASFGPGGRAVVTAGGSLSADVGAGADLHARLGFGS</sequence>
<dbReference type="Pfam" id="PF19266">
    <property type="entry name" value="CIS_tube"/>
    <property type="match status" value="1"/>
</dbReference>
<gene>
    <name evidence="3" type="ORF">JI746_02650</name>
</gene>
<evidence type="ECO:0000313" key="3">
    <source>
        <dbReference type="EMBL" id="MBL0423994.1"/>
    </source>
</evidence>
<organism evidence="3 4">
    <name type="scientific">Ramlibacter alkalitolerans</name>
    <dbReference type="NCBI Taxonomy" id="2039631"/>
    <lineage>
        <taxon>Bacteria</taxon>
        <taxon>Pseudomonadati</taxon>
        <taxon>Pseudomonadota</taxon>
        <taxon>Betaproteobacteria</taxon>
        <taxon>Burkholderiales</taxon>
        <taxon>Comamonadaceae</taxon>
        <taxon>Ramlibacter</taxon>
    </lineage>
</organism>
<protein>
    <submittedName>
        <fullName evidence="3">MGMT family protein</fullName>
    </submittedName>
</protein>
<evidence type="ECO:0000259" key="2">
    <source>
        <dbReference type="Pfam" id="PF19266"/>
    </source>
</evidence>
<dbReference type="RefSeq" id="WP_201687213.1">
    <property type="nucleotide sequence ID" value="NZ_JAEQND010000001.1"/>
</dbReference>
<evidence type="ECO:0000256" key="1">
    <source>
        <dbReference type="SAM" id="MobiDB-lite"/>
    </source>
</evidence>
<proteinExistence type="predicted"/>
<dbReference type="Proteomes" id="UP000622707">
    <property type="component" value="Unassembled WGS sequence"/>
</dbReference>
<keyword evidence="4" id="KW-1185">Reference proteome</keyword>
<name>A0ABS1JIF6_9BURK</name>
<feature type="region of interest" description="Disordered" evidence="1">
    <location>
        <begin position="152"/>
        <end position="176"/>
    </location>
</feature>
<reference evidence="3 4" key="1">
    <citation type="journal article" date="2017" name="Int. J. Syst. Evol. Microbiol.">
        <title>Ramlibacter alkalitolerans sp. nov., alkali-tolerant bacterium isolated from soil of ginseng.</title>
        <authorList>
            <person name="Lee D.H."/>
            <person name="Cha C.J."/>
        </authorList>
    </citation>
    <scope>NUCLEOTIDE SEQUENCE [LARGE SCALE GENOMIC DNA]</scope>
    <source>
        <strain evidence="3 4">KACC 19305</strain>
    </source>
</reference>
<dbReference type="EMBL" id="JAEQND010000001">
    <property type="protein sequence ID" value="MBL0423994.1"/>
    <property type="molecule type" value="Genomic_DNA"/>
</dbReference>